<keyword evidence="2" id="KW-1185">Reference proteome</keyword>
<dbReference type="OrthoDB" id="8702453at2"/>
<organism evidence="1 2">
    <name type="scientific">Massilia aurea</name>
    <dbReference type="NCBI Taxonomy" id="373040"/>
    <lineage>
        <taxon>Bacteria</taxon>
        <taxon>Pseudomonadati</taxon>
        <taxon>Pseudomonadota</taxon>
        <taxon>Betaproteobacteria</taxon>
        <taxon>Burkholderiales</taxon>
        <taxon>Oxalobacteraceae</taxon>
        <taxon>Telluria group</taxon>
        <taxon>Massilia</taxon>
    </lineage>
</organism>
<accession>A0A422QG33</accession>
<protein>
    <submittedName>
        <fullName evidence="1">Uncharacterized protein</fullName>
    </submittedName>
</protein>
<gene>
    <name evidence="1" type="ORF">NM04_20655</name>
</gene>
<reference evidence="1" key="1">
    <citation type="submission" date="2014-10" db="EMBL/GenBank/DDBJ databases">
        <title>Massilia sp. genome.</title>
        <authorList>
            <person name="Xu B."/>
            <person name="Dai L."/>
            <person name="Huang Z."/>
        </authorList>
    </citation>
    <scope>NUCLEOTIDE SEQUENCE [LARGE SCALE GENOMIC DNA]</scope>
    <source>
        <strain evidence="1">CFS-1</strain>
    </source>
</reference>
<sequence>MKYMPIILILVAMTAGAQQYEREDRDRRDSRHDDGDDLQLVCFGEGEKTTLENHSGYVWNATTHKYETKSEVVTGRQDFDTSVNVSIHGDQGRIRMPKGLIPPMNSGGHDGWWTLDDLIVGHDEVRARFRLNALNRPNVVINRRSGTISVDGMIKFNGRCELDSGHRRF</sequence>
<dbReference type="AlphaFoldDB" id="A0A422QG33"/>
<dbReference type="RefSeq" id="WP_123071305.1">
    <property type="nucleotide sequence ID" value="NZ_JSAB01000272.1"/>
</dbReference>
<proteinExistence type="predicted"/>
<dbReference type="EMBL" id="JSAB01000272">
    <property type="protein sequence ID" value="RNF28918.1"/>
    <property type="molecule type" value="Genomic_DNA"/>
</dbReference>
<dbReference type="Proteomes" id="UP000283254">
    <property type="component" value="Unassembled WGS sequence"/>
</dbReference>
<evidence type="ECO:0000313" key="1">
    <source>
        <dbReference type="EMBL" id="RNF28918.1"/>
    </source>
</evidence>
<evidence type="ECO:0000313" key="2">
    <source>
        <dbReference type="Proteomes" id="UP000283254"/>
    </source>
</evidence>
<comment type="caution">
    <text evidence="1">The sequence shown here is derived from an EMBL/GenBank/DDBJ whole genome shotgun (WGS) entry which is preliminary data.</text>
</comment>
<name>A0A422QG33_9BURK</name>